<proteinExistence type="predicted"/>
<evidence type="ECO:0000313" key="1">
    <source>
        <dbReference type="EMBL" id="SDG73267.1"/>
    </source>
</evidence>
<dbReference type="EMBL" id="LT629692">
    <property type="protein sequence ID" value="SDG73267.1"/>
    <property type="molecule type" value="Genomic_DNA"/>
</dbReference>
<dbReference type="STRING" id="370764.SAMN04489810_1138"/>
<reference evidence="1 2" key="1">
    <citation type="submission" date="2016-10" db="EMBL/GenBank/DDBJ databases">
        <authorList>
            <person name="de Groot N.N."/>
        </authorList>
    </citation>
    <scope>NUCLEOTIDE SEQUENCE [LARGE SCALE GENOMIC DNA]</scope>
    <source>
        <strain evidence="1 2">DSM 23142</strain>
    </source>
</reference>
<dbReference type="Proteomes" id="UP000199009">
    <property type="component" value="Chromosome I"/>
</dbReference>
<dbReference type="OrthoDB" id="3173471at2"/>
<evidence type="ECO:0000313" key="2">
    <source>
        <dbReference type="Proteomes" id="UP000199009"/>
    </source>
</evidence>
<keyword evidence="2" id="KW-1185">Reference proteome</keyword>
<gene>
    <name evidence="1" type="ORF">SAMN04489810_1138</name>
</gene>
<accession>A0A1G7WMP8</accession>
<dbReference type="RefSeq" id="WP_157681767.1">
    <property type="nucleotide sequence ID" value="NZ_LT629692.1"/>
</dbReference>
<dbReference type="Gene3D" id="3.40.960.10">
    <property type="entry name" value="VSR Endonuclease"/>
    <property type="match status" value="1"/>
</dbReference>
<name>A0A1G7WMP8_9MICO</name>
<dbReference type="AlphaFoldDB" id="A0A1G7WMP8"/>
<organism evidence="1 2">
    <name type="scientific">Microbacterium pygmaeum</name>
    <dbReference type="NCBI Taxonomy" id="370764"/>
    <lineage>
        <taxon>Bacteria</taxon>
        <taxon>Bacillati</taxon>
        <taxon>Actinomycetota</taxon>
        <taxon>Actinomycetes</taxon>
        <taxon>Micrococcales</taxon>
        <taxon>Microbacteriaceae</taxon>
        <taxon>Microbacterium</taxon>
    </lineage>
</organism>
<protein>
    <recommendedName>
        <fullName evidence="3">DUF559 domain-containing protein</fullName>
    </recommendedName>
</protein>
<evidence type="ECO:0008006" key="3">
    <source>
        <dbReference type="Google" id="ProtNLM"/>
    </source>
</evidence>
<sequence>MPTPAAPLPSELGRTFTCADAQRAGVSPGRLRAKDLRIPFRGVRTVVESQPTACPPILDDAPLARDRALRSAVLTRAREYDAIMAHHAFFTGRTAAVLYDAPIDHAGDLEVGVFAPARAPRREGIRGRKVAVALASTREHLGLRVTSPGSTWAMLGAEMSVRDLVRLGDAFVRVPRDDRGRRQPREQRATLDQLRAAVDAGSRPGAARLREALELIRVGSASPLETDYRLDAAAAGLPDPQLDVEIFDAHGFRIGITEIVYDQWRVVVEIEGDHHRTSRDQWNRDIEKHAAYVAEGWEVIRLTSGHIRGAQPRAVPIVRSALARRGWQHG</sequence>